<keyword evidence="3" id="KW-1185">Reference proteome</keyword>
<evidence type="ECO:0000256" key="1">
    <source>
        <dbReference type="SAM" id="MobiDB-lite"/>
    </source>
</evidence>
<feature type="region of interest" description="Disordered" evidence="1">
    <location>
        <begin position="1"/>
        <end position="25"/>
    </location>
</feature>
<feature type="compositionally biased region" description="Basic residues" evidence="1">
    <location>
        <begin position="1"/>
        <end position="11"/>
    </location>
</feature>
<protein>
    <submittedName>
        <fullName evidence="2">Uncharacterized protein</fullName>
    </submittedName>
</protein>
<accession>A0ABR3QHI1</accession>
<reference evidence="2 3" key="1">
    <citation type="submission" date="2024-02" db="EMBL/GenBank/DDBJ databases">
        <title>De novo assembly and annotation of 12 fungi associated with fruit tree decline syndrome in Ontario, Canada.</title>
        <authorList>
            <person name="Sulman M."/>
            <person name="Ellouze W."/>
            <person name="Ilyukhin E."/>
        </authorList>
    </citation>
    <scope>NUCLEOTIDE SEQUENCE [LARGE SCALE GENOMIC DNA]</scope>
    <source>
        <strain evidence="2 3">M42-189</strain>
    </source>
</reference>
<evidence type="ECO:0000313" key="2">
    <source>
        <dbReference type="EMBL" id="KAL1591611.1"/>
    </source>
</evidence>
<sequence length="231" mass="24905">MDAAVSRKRSRLALDDDATADDDALKRSRTQGELEELDVIRPEDAWTVDVAAMLASRTLPAPPGSSLRPHNNAHRLRNGSIFVLCVQGNVQLHYDLLWQAPTCPPAVRRPLTAPSSVLPQLYAVSPSLQALVLCRDPSAHIPSAAATYSLPLVQAVGPGYNHFVRLGLLHPLGGGEHPLDALVVIDGRAKRRLVLPFGWGAGKHADTSAGHIVQTHLVKLLTSCVEMLARE</sequence>
<evidence type="ECO:0000313" key="3">
    <source>
        <dbReference type="Proteomes" id="UP001521785"/>
    </source>
</evidence>
<dbReference type="Proteomes" id="UP001521785">
    <property type="component" value="Unassembled WGS sequence"/>
</dbReference>
<dbReference type="EMBL" id="JAKJXO020000024">
    <property type="protein sequence ID" value="KAL1591611.1"/>
    <property type="molecule type" value="Genomic_DNA"/>
</dbReference>
<organism evidence="2 3">
    <name type="scientific">Paraconiothyrium brasiliense</name>
    <dbReference type="NCBI Taxonomy" id="300254"/>
    <lineage>
        <taxon>Eukaryota</taxon>
        <taxon>Fungi</taxon>
        <taxon>Dikarya</taxon>
        <taxon>Ascomycota</taxon>
        <taxon>Pezizomycotina</taxon>
        <taxon>Dothideomycetes</taxon>
        <taxon>Pleosporomycetidae</taxon>
        <taxon>Pleosporales</taxon>
        <taxon>Massarineae</taxon>
        <taxon>Didymosphaeriaceae</taxon>
        <taxon>Paraconiothyrium</taxon>
    </lineage>
</organism>
<comment type="caution">
    <text evidence="2">The sequence shown here is derived from an EMBL/GenBank/DDBJ whole genome shotgun (WGS) entry which is preliminary data.</text>
</comment>
<name>A0ABR3QHI1_9PLEO</name>
<proteinExistence type="predicted"/>
<gene>
    <name evidence="2" type="ORF">SLS60_011861</name>
</gene>